<protein>
    <recommendedName>
        <fullName evidence="4">Iron uptake protein</fullName>
    </recommendedName>
</protein>
<accession>A0ABQ4SP58</accession>
<comment type="caution">
    <text evidence="2">The sequence shown here is derived from an EMBL/GenBank/DDBJ whole genome shotgun (WGS) entry which is preliminary data.</text>
</comment>
<evidence type="ECO:0000256" key="1">
    <source>
        <dbReference type="SAM" id="Phobius"/>
    </source>
</evidence>
<keyword evidence="1" id="KW-1133">Transmembrane helix</keyword>
<proteinExistence type="predicted"/>
<evidence type="ECO:0000313" key="2">
    <source>
        <dbReference type="EMBL" id="GJE03534.1"/>
    </source>
</evidence>
<reference evidence="2" key="1">
    <citation type="journal article" date="2021" name="Front. Microbiol.">
        <title>Comprehensive Comparative Genomics and Phenotyping of Methylobacterium Species.</title>
        <authorList>
            <person name="Alessa O."/>
            <person name="Ogura Y."/>
            <person name="Fujitani Y."/>
            <person name="Takami H."/>
            <person name="Hayashi T."/>
            <person name="Sahin N."/>
            <person name="Tani A."/>
        </authorList>
    </citation>
    <scope>NUCLEOTIDE SEQUENCE</scope>
    <source>
        <strain evidence="2">DSM 17168</strain>
    </source>
</reference>
<dbReference type="EMBL" id="BPQQ01000081">
    <property type="protein sequence ID" value="GJE03534.1"/>
    <property type="molecule type" value="Genomic_DNA"/>
</dbReference>
<evidence type="ECO:0000313" key="3">
    <source>
        <dbReference type="Proteomes" id="UP001055153"/>
    </source>
</evidence>
<dbReference type="Proteomes" id="UP001055153">
    <property type="component" value="Unassembled WGS sequence"/>
</dbReference>
<feature type="transmembrane region" description="Helical" evidence="1">
    <location>
        <begin position="43"/>
        <end position="62"/>
    </location>
</feature>
<feature type="transmembrane region" description="Helical" evidence="1">
    <location>
        <begin position="69"/>
        <end position="87"/>
    </location>
</feature>
<evidence type="ECO:0008006" key="4">
    <source>
        <dbReference type="Google" id="ProtNLM"/>
    </source>
</evidence>
<gene>
    <name evidence="2" type="ORF">GMJLKIPL_5491</name>
</gene>
<dbReference type="Pfam" id="PF11804">
    <property type="entry name" value="DUF3325"/>
    <property type="match status" value="1"/>
</dbReference>
<keyword evidence="1" id="KW-0472">Membrane</keyword>
<keyword evidence="3" id="KW-1185">Reference proteome</keyword>
<sequence>MTPLVLALNLGLSFLGLTALCVSLPRHHGAVSAAVLALRRVVLLRLAGWTLIALSLLAAAALDGWNFGPVQWLGSLIGAGLMLIVALSYDPGAIRWLVLASVLGLVAAPAALLLDPSWRTESPEAGEEVPAPRHGGR</sequence>
<feature type="transmembrane region" description="Helical" evidence="1">
    <location>
        <begin position="93"/>
        <end position="114"/>
    </location>
</feature>
<dbReference type="RefSeq" id="WP_238240921.1">
    <property type="nucleotide sequence ID" value="NZ_BPQQ01000081.1"/>
</dbReference>
<keyword evidence="1" id="KW-0812">Transmembrane</keyword>
<organism evidence="2 3">
    <name type="scientific">Methylobacterium isbiliense</name>
    <dbReference type="NCBI Taxonomy" id="315478"/>
    <lineage>
        <taxon>Bacteria</taxon>
        <taxon>Pseudomonadati</taxon>
        <taxon>Pseudomonadota</taxon>
        <taxon>Alphaproteobacteria</taxon>
        <taxon>Hyphomicrobiales</taxon>
        <taxon>Methylobacteriaceae</taxon>
        <taxon>Methylobacterium</taxon>
    </lineage>
</organism>
<name>A0ABQ4SP58_9HYPH</name>
<reference evidence="2" key="2">
    <citation type="submission" date="2021-08" db="EMBL/GenBank/DDBJ databases">
        <authorList>
            <person name="Tani A."/>
            <person name="Ola A."/>
            <person name="Ogura Y."/>
            <person name="Katsura K."/>
            <person name="Hayashi T."/>
        </authorList>
    </citation>
    <scope>NUCLEOTIDE SEQUENCE</scope>
    <source>
        <strain evidence="2">DSM 17168</strain>
    </source>
</reference>
<dbReference type="InterPro" id="IPR021762">
    <property type="entry name" value="DUF3325"/>
</dbReference>